<feature type="compositionally biased region" description="Acidic residues" evidence="1">
    <location>
        <begin position="220"/>
        <end position="347"/>
    </location>
</feature>
<dbReference type="GO" id="GO:0009236">
    <property type="term" value="P:cobalamin biosynthetic process"/>
    <property type="evidence" value="ECO:0007669"/>
    <property type="project" value="InterPro"/>
</dbReference>
<dbReference type="InterPro" id="IPR006538">
    <property type="entry name" value="CobT"/>
</dbReference>
<dbReference type="AlphaFoldDB" id="A0A1D8KCW6"/>
<evidence type="ECO:0000313" key="2">
    <source>
        <dbReference type="EMBL" id="AOV18803.1"/>
    </source>
</evidence>
<name>A0A1D8KCW6_9GAMM</name>
<gene>
    <name evidence="2" type="ORF">BJI67_16320</name>
</gene>
<feature type="region of interest" description="Disordered" evidence="1">
    <location>
        <begin position="205"/>
        <end position="358"/>
    </location>
</feature>
<dbReference type="Proteomes" id="UP000095342">
    <property type="component" value="Plasmid pAPV6"/>
</dbReference>
<dbReference type="KEGG" id="aaeo:BJI67_16320"/>
<reference evidence="2 3" key="1">
    <citation type="submission" date="2016-09" db="EMBL/GenBank/DDBJ databases">
        <title>Acidihalobacter prosperus V6 (DSM14174).</title>
        <authorList>
            <person name="Khaleque H.N."/>
            <person name="Ramsay J.P."/>
            <person name="Murphy R.J.T."/>
            <person name="Kaksonen A.H."/>
            <person name="Boxall N.J."/>
            <person name="Watkin E.L.J."/>
        </authorList>
    </citation>
    <scope>NUCLEOTIDE SEQUENCE [LARGE SCALE GENOMIC DNA]</scope>
    <source>
        <strain evidence="2 3">V6</strain>
        <plasmid evidence="3">papv6</plasmid>
    </source>
</reference>
<keyword evidence="2" id="KW-0614">Plasmid</keyword>
<dbReference type="EMBL" id="CP017449">
    <property type="protein sequence ID" value="AOV18803.1"/>
    <property type="molecule type" value="Genomic_DNA"/>
</dbReference>
<protein>
    <submittedName>
        <fullName evidence="2">Uncharacterized protein</fullName>
    </submittedName>
</protein>
<geneLocation type="plasmid" evidence="3">
    <name>papv6</name>
</geneLocation>
<proteinExistence type="predicted"/>
<dbReference type="Pfam" id="PF06213">
    <property type="entry name" value="CobT"/>
    <property type="match status" value="1"/>
</dbReference>
<organism evidence="2 3">
    <name type="scientific">Acidihalobacter aeolianus</name>
    <dbReference type="NCBI Taxonomy" id="2792603"/>
    <lineage>
        <taxon>Bacteria</taxon>
        <taxon>Pseudomonadati</taxon>
        <taxon>Pseudomonadota</taxon>
        <taxon>Gammaproteobacteria</taxon>
        <taxon>Chromatiales</taxon>
        <taxon>Ectothiorhodospiraceae</taxon>
        <taxon>Acidihalobacter</taxon>
    </lineage>
</organism>
<accession>A0A1D8KCW6</accession>
<dbReference type="RefSeq" id="WP_070074326.1">
    <property type="nucleotide sequence ID" value="NZ_CP017449.1"/>
</dbReference>
<evidence type="ECO:0000313" key="3">
    <source>
        <dbReference type="Proteomes" id="UP000095342"/>
    </source>
</evidence>
<keyword evidence="3" id="KW-1185">Reference proteome</keyword>
<sequence>MKQSGRSLIVLAQATANALGLIPIFKGDGAWTDGKKYIFFPSLRAIGTEQQAALLPGLAVHEGMHVRQTDPYPEDLGAFGKRLCNALEDIRNERDAQRLFPGAKAMLHETVKAAIAIEWYRPPEPSDSQATTLDAALFLPLRSSELGHSVVDEMAEQYKELANQIFGEDLMNDLHTLARQATLACNTAGVAQGVRQILARLKQEMEQDPPPPGKPNADSEASDDSDDSDDSNTSDEANGSDDTEDESEGQGDSEASDDSDDSEDSNTSDEASGSDDTEDESEGQGDSEASDDSDDSDDSNTSDEANGSDDTEDESEGQGDSEASDDSDDSEDSNTSDEASGSDDTEDGQQHVRRSKRV</sequence>
<evidence type="ECO:0000256" key="1">
    <source>
        <dbReference type="SAM" id="MobiDB-lite"/>
    </source>
</evidence>